<dbReference type="GO" id="GO:0046677">
    <property type="term" value="P:response to antibiotic"/>
    <property type="evidence" value="ECO:0007669"/>
    <property type="project" value="TreeGrafter"/>
</dbReference>
<evidence type="ECO:0000259" key="3">
    <source>
        <dbReference type="Pfam" id="PF25876"/>
    </source>
</evidence>
<dbReference type="Pfam" id="PF25876">
    <property type="entry name" value="HH_MFP_RND"/>
    <property type="match status" value="1"/>
</dbReference>
<dbReference type="Pfam" id="PF25944">
    <property type="entry name" value="Beta-barrel_RND"/>
    <property type="match status" value="1"/>
</dbReference>
<evidence type="ECO:0000256" key="1">
    <source>
        <dbReference type="ARBA" id="ARBA00004196"/>
    </source>
</evidence>
<dbReference type="RefSeq" id="WP_131608921.1">
    <property type="nucleotide sequence ID" value="NZ_SJSM01000005.1"/>
</dbReference>
<dbReference type="Gene3D" id="2.40.50.100">
    <property type="match status" value="1"/>
</dbReference>
<dbReference type="AlphaFoldDB" id="A0A4R0N8V5"/>
<sequence>MKFNSIKPGILILGAAILASCGSSEKPAQMAAAPAAIPVSVYTVAEEDVTTVDTYPGVVVALNEVELRAEVGGYVTAIFVKDGQKVTKGQKLYEIDRTNYLAAYNSANANLQVAKANHLKAKKDAERYTNLAKQEAVAKQRVDYALTDMANAGSQVAVAEAALATAKANLNRSVIVSPLTGTIGISQVKVGALASQGTTLLNTVSANDPIAVDIAVNQKDIPRFLKLQQNASTVKDSVFSIELQDKSVYKMAGKIVAVDRSVDPGTGTIKVRISYPNTSGMLLSGMTCNVKVLNKAESKQVTIPYKSVSEQLGEYMVYVVGDSSKAQQRIIKLGSETGEKIVVLNGLQAGEVIVSEGAQNVRPGSIVQAATKSPEVAATQPAKK</sequence>
<dbReference type="InterPro" id="IPR006143">
    <property type="entry name" value="RND_pump_MFP"/>
</dbReference>
<comment type="similarity">
    <text evidence="2">Belongs to the membrane fusion protein (MFP) (TC 8.A.1) family.</text>
</comment>
<proteinExistence type="inferred from homology"/>
<dbReference type="EMBL" id="SJSM01000005">
    <property type="protein sequence ID" value="TCC96598.1"/>
    <property type="molecule type" value="Genomic_DNA"/>
</dbReference>
<organism evidence="7 8">
    <name type="scientific">Pedobacter hiemivivus</name>
    <dbReference type="NCBI Taxonomy" id="2530454"/>
    <lineage>
        <taxon>Bacteria</taxon>
        <taxon>Pseudomonadati</taxon>
        <taxon>Bacteroidota</taxon>
        <taxon>Sphingobacteriia</taxon>
        <taxon>Sphingobacteriales</taxon>
        <taxon>Sphingobacteriaceae</taxon>
        <taxon>Pedobacter</taxon>
    </lineage>
</organism>
<keyword evidence="8" id="KW-1185">Reference proteome</keyword>
<dbReference type="GO" id="GO:0022857">
    <property type="term" value="F:transmembrane transporter activity"/>
    <property type="evidence" value="ECO:0007669"/>
    <property type="project" value="InterPro"/>
</dbReference>
<evidence type="ECO:0000313" key="8">
    <source>
        <dbReference type="Proteomes" id="UP000291117"/>
    </source>
</evidence>
<dbReference type="InterPro" id="IPR058624">
    <property type="entry name" value="MdtA-like_HH"/>
</dbReference>
<evidence type="ECO:0000313" key="7">
    <source>
        <dbReference type="EMBL" id="TCC96598.1"/>
    </source>
</evidence>
<accession>A0A4R0N8V5</accession>
<dbReference type="SUPFAM" id="SSF111369">
    <property type="entry name" value="HlyD-like secretion proteins"/>
    <property type="match status" value="1"/>
</dbReference>
<evidence type="ECO:0000259" key="5">
    <source>
        <dbReference type="Pfam" id="PF25944"/>
    </source>
</evidence>
<feature type="domain" description="Multidrug resistance protein MdtA-like barrel-sandwich hybrid" evidence="4">
    <location>
        <begin position="63"/>
        <end position="203"/>
    </location>
</feature>
<dbReference type="InterPro" id="IPR058627">
    <property type="entry name" value="MdtA-like_C"/>
</dbReference>
<dbReference type="GO" id="GO:0005886">
    <property type="term" value="C:plasma membrane"/>
    <property type="evidence" value="ECO:0007669"/>
    <property type="project" value="TreeGrafter"/>
</dbReference>
<dbReference type="Gene3D" id="1.10.287.470">
    <property type="entry name" value="Helix hairpin bin"/>
    <property type="match status" value="1"/>
</dbReference>
<dbReference type="OrthoDB" id="9801814at2"/>
<evidence type="ECO:0000259" key="6">
    <source>
        <dbReference type="Pfam" id="PF25967"/>
    </source>
</evidence>
<comment type="caution">
    <text evidence="7">The sequence shown here is derived from an EMBL/GenBank/DDBJ whole genome shotgun (WGS) entry which is preliminary data.</text>
</comment>
<dbReference type="InterPro" id="IPR058625">
    <property type="entry name" value="MdtA-like_BSH"/>
</dbReference>
<feature type="domain" description="Multidrug resistance protein MdtA-like alpha-helical hairpin" evidence="3">
    <location>
        <begin position="104"/>
        <end position="171"/>
    </location>
</feature>
<feature type="domain" description="Multidrug resistance protein MdtA-like C-terminal permuted SH3" evidence="6">
    <location>
        <begin position="301"/>
        <end position="359"/>
    </location>
</feature>
<reference evidence="7 8" key="1">
    <citation type="submission" date="2019-02" db="EMBL/GenBank/DDBJ databases">
        <title>Pedobacter sp. RP-3-8 sp. nov., isolated from Arctic soil.</title>
        <authorList>
            <person name="Dahal R.H."/>
        </authorList>
    </citation>
    <scope>NUCLEOTIDE SEQUENCE [LARGE SCALE GENOMIC DNA]</scope>
    <source>
        <strain evidence="7 8">RP-3-8</strain>
    </source>
</reference>
<dbReference type="PROSITE" id="PS51257">
    <property type="entry name" value="PROKAR_LIPOPROTEIN"/>
    <property type="match status" value="1"/>
</dbReference>
<dbReference type="InterPro" id="IPR058626">
    <property type="entry name" value="MdtA-like_b-barrel"/>
</dbReference>
<dbReference type="Pfam" id="PF25967">
    <property type="entry name" value="RND-MFP_C"/>
    <property type="match status" value="1"/>
</dbReference>
<dbReference type="Proteomes" id="UP000291117">
    <property type="component" value="Unassembled WGS sequence"/>
</dbReference>
<dbReference type="Gene3D" id="2.40.420.20">
    <property type="match status" value="1"/>
</dbReference>
<name>A0A4R0N8V5_9SPHI</name>
<gene>
    <name evidence="7" type="ORF">EZ444_11540</name>
</gene>
<dbReference type="Gene3D" id="2.40.30.170">
    <property type="match status" value="1"/>
</dbReference>
<dbReference type="NCBIfam" id="TIGR01730">
    <property type="entry name" value="RND_mfp"/>
    <property type="match status" value="1"/>
</dbReference>
<protein>
    <submittedName>
        <fullName evidence="7">Efflux RND transporter periplasmic adaptor subunit</fullName>
    </submittedName>
</protein>
<evidence type="ECO:0000256" key="2">
    <source>
        <dbReference type="ARBA" id="ARBA00009477"/>
    </source>
</evidence>
<evidence type="ECO:0000259" key="4">
    <source>
        <dbReference type="Pfam" id="PF25917"/>
    </source>
</evidence>
<dbReference type="Pfam" id="PF25917">
    <property type="entry name" value="BSH_RND"/>
    <property type="match status" value="1"/>
</dbReference>
<dbReference type="GO" id="GO:0030313">
    <property type="term" value="C:cell envelope"/>
    <property type="evidence" value="ECO:0007669"/>
    <property type="project" value="UniProtKB-SubCell"/>
</dbReference>
<feature type="domain" description="Multidrug resistance protein MdtA-like beta-barrel" evidence="5">
    <location>
        <begin position="209"/>
        <end position="292"/>
    </location>
</feature>
<dbReference type="PANTHER" id="PTHR30158">
    <property type="entry name" value="ACRA/E-RELATED COMPONENT OF DRUG EFFLUX TRANSPORTER"/>
    <property type="match status" value="1"/>
</dbReference>
<comment type="subcellular location">
    <subcellularLocation>
        <location evidence="1">Cell envelope</location>
    </subcellularLocation>
</comment>